<keyword evidence="2" id="KW-0689">Ribosomal protein</keyword>
<reference evidence="5 6" key="1">
    <citation type="submission" date="2020-08" db="EMBL/GenBank/DDBJ databases">
        <title>Aphidius gifuensis genome sequencing and assembly.</title>
        <authorList>
            <person name="Du Z."/>
        </authorList>
    </citation>
    <scope>NUCLEOTIDE SEQUENCE [LARGE SCALE GENOMIC DNA]</scope>
    <source>
        <strain evidence="5">YNYX2018</strain>
        <tissue evidence="5">Adults</tissue>
    </source>
</reference>
<evidence type="ECO:0000256" key="2">
    <source>
        <dbReference type="ARBA" id="ARBA00022980"/>
    </source>
</evidence>
<dbReference type="InterPro" id="IPR039193">
    <property type="entry name" value="Ribosomal_uS17m_metazoa"/>
</dbReference>
<dbReference type="GO" id="GO:0003735">
    <property type="term" value="F:structural constituent of ribosome"/>
    <property type="evidence" value="ECO:0007669"/>
    <property type="project" value="InterPro"/>
</dbReference>
<dbReference type="PANTHER" id="PTHR24088:SF0">
    <property type="entry name" value="SMALL RIBOSOMAL SUBUNIT PROTEIN US17M"/>
    <property type="match status" value="1"/>
</dbReference>
<organism evidence="5 6">
    <name type="scientific">Aphidius gifuensis</name>
    <name type="common">Parasitoid wasp</name>
    <dbReference type="NCBI Taxonomy" id="684658"/>
    <lineage>
        <taxon>Eukaryota</taxon>
        <taxon>Metazoa</taxon>
        <taxon>Ecdysozoa</taxon>
        <taxon>Arthropoda</taxon>
        <taxon>Hexapoda</taxon>
        <taxon>Insecta</taxon>
        <taxon>Pterygota</taxon>
        <taxon>Neoptera</taxon>
        <taxon>Endopterygota</taxon>
        <taxon>Hymenoptera</taxon>
        <taxon>Apocrita</taxon>
        <taxon>Ichneumonoidea</taxon>
        <taxon>Braconidae</taxon>
        <taxon>Aphidiinae</taxon>
        <taxon>Aphidius</taxon>
    </lineage>
</organism>
<comment type="caution">
    <text evidence="5">The sequence shown here is derived from an EMBL/GenBank/DDBJ whole genome shotgun (WGS) entry which is preliminary data.</text>
</comment>
<sequence>MAAANAGKQTLRYLLGQCMPSVKENAVKIRIKKLGLDERLLMYFNEYEFVYAHDPNKICKPGDVVLIQNLPEKITRLITHKVVEMVHPLGDVTCPLTNKPVVVGQYRDDIELMEEVHGPSENRFEYKKQLPRGTQEDKRDYSHREPFVKYHDDPNDPQPHAI</sequence>
<dbReference type="GO" id="GO:0005763">
    <property type="term" value="C:mitochondrial small ribosomal subunit"/>
    <property type="evidence" value="ECO:0007669"/>
    <property type="project" value="InterPro"/>
</dbReference>
<accession>A0A834XRK0</accession>
<feature type="region of interest" description="Disordered" evidence="4">
    <location>
        <begin position="123"/>
        <end position="162"/>
    </location>
</feature>
<keyword evidence="6" id="KW-1185">Reference proteome</keyword>
<evidence type="ECO:0000256" key="1">
    <source>
        <dbReference type="ARBA" id="ARBA00010254"/>
    </source>
</evidence>
<dbReference type="OrthoDB" id="274752at2759"/>
<dbReference type="Pfam" id="PF00366">
    <property type="entry name" value="Ribosomal_S17"/>
    <property type="match status" value="1"/>
</dbReference>
<dbReference type="InterPro" id="IPR012340">
    <property type="entry name" value="NA-bd_OB-fold"/>
</dbReference>
<dbReference type="Gene3D" id="2.40.50.140">
    <property type="entry name" value="Nucleic acid-binding proteins"/>
    <property type="match status" value="1"/>
</dbReference>
<gene>
    <name evidence="5" type="ORF">HCN44_001468</name>
</gene>
<feature type="compositionally biased region" description="Basic and acidic residues" evidence="4">
    <location>
        <begin position="123"/>
        <end position="154"/>
    </location>
</feature>
<evidence type="ECO:0008006" key="7">
    <source>
        <dbReference type="Google" id="ProtNLM"/>
    </source>
</evidence>
<dbReference type="GO" id="GO:0032543">
    <property type="term" value="P:mitochondrial translation"/>
    <property type="evidence" value="ECO:0007669"/>
    <property type="project" value="TreeGrafter"/>
</dbReference>
<protein>
    <recommendedName>
        <fullName evidence="7">28S ribosomal protein S17, mitochondrial</fullName>
    </recommendedName>
</protein>
<evidence type="ECO:0000256" key="3">
    <source>
        <dbReference type="ARBA" id="ARBA00023274"/>
    </source>
</evidence>
<dbReference type="InterPro" id="IPR000266">
    <property type="entry name" value="Ribosomal_uS17"/>
</dbReference>
<dbReference type="EMBL" id="JACMRX010000003">
    <property type="protein sequence ID" value="KAF7992143.1"/>
    <property type="molecule type" value="Genomic_DNA"/>
</dbReference>
<keyword evidence="3" id="KW-0687">Ribonucleoprotein</keyword>
<name>A0A834XRK0_APHGI</name>
<evidence type="ECO:0000256" key="4">
    <source>
        <dbReference type="SAM" id="MobiDB-lite"/>
    </source>
</evidence>
<dbReference type="Proteomes" id="UP000639338">
    <property type="component" value="Unassembled WGS sequence"/>
</dbReference>
<evidence type="ECO:0000313" key="6">
    <source>
        <dbReference type="Proteomes" id="UP000639338"/>
    </source>
</evidence>
<evidence type="ECO:0000313" key="5">
    <source>
        <dbReference type="EMBL" id="KAF7992143.1"/>
    </source>
</evidence>
<dbReference type="AlphaFoldDB" id="A0A834XRK0"/>
<dbReference type="PANTHER" id="PTHR24088">
    <property type="entry name" value="28S RIBOSOMAL PROTEIN S17, MITOCHONDRIAL"/>
    <property type="match status" value="1"/>
</dbReference>
<comment type="similarity">
    <text evidence="1">Belongs to the universal ribosomal protein uS17 family.</text>
</comment>
<proteinExistence type="inferred from homology"/>
<dbReference type="SUPFAM" id="SSF50249">
    <property type="entry name" value="Nucleic acid-binding proteins"/>
    <property type="match status" value="1"/>
</dbReference>